<dbReference type="Proteomes" id="UP001194469">
    <property type="component" value="Unassembled WGS sequence"/>
</dbReference>
<dbReference type="InterPro" id="IPR050798">
    <property type="entry name" value="YhaM_exoribonuc/phosphodiest"/>
</dbReference>
<feature type="domain" description="HD" evidence="3">
    <location>
        <begin position="166"/>
        <end position="285"/>
    </location>
</feature>
<proteinExistence type="predicted"/>
<gene>
    <name evidence="4" type="ORF">FVW20_09155</name>
</gene>
<dbReference type="CDD" id="cd00077">
    <property type="entry name" value="HDc"/>
    <property type="match status" value="1"/>
</dbReference>
<accession>A0ABS0J4Q1</accession>
<dbReference type="Gene3D" id="2.40.50.140">
    <property type="entry name" value="Nucleic acid-binding proteins"/>
    <property type="match status" value="1"/>
</dbReference>
<dbReference type="InterPro" id="IPR003607">
    <property type="entry name" value="HD/PDEase_dom"/>
</dbReference>
<reference evidence="4 5" key="1">
    <citation type="submission" date="2019-08" db="EMBL/GenBank/DDBJ databases">
        <authorList>
            <person name="Luo N."/>
        </authorList>
    </citation>
    <scope>NUCLEOTIDE SEQUENCE [LARGE SCALE GENOMIC DNA]</scope>
    <source>
        <strain evidence="4 5">NCIMB 9442</strain>
    </source>
</reference>
<dbReference type="NCBIfam" id="TIGR00277">
    <property type="entry name" value="HDIG"/>
    <property type="match status" value="1"/>
</dbReference>
<protein>
    <submittedName>
        <fullName evidence="4">HD domain-containing protein</fullName>
    </submittedName>
</protein>
<evidence type="ECO:0000256" key="1">
    <source>
        <dbReference type="ARBA" id="ARBA00022801"/>
    </source>
</evidence>
<evidence type="ECO:0000313" key="5">
    <source>
        <dbReference type="Proteomes" id="UP001194469"/>
    </source>
</evidence>
<dbReference type="InterPro" id="IPR012340">
    <property type="entry name" value="NA-bd_OB-fold"/>
</dbReference>
<dbReference type="SMART" id="SM00471">
    <property type="entry name" value="HDc"/>
    <property type="match status" value="1"/>
</dbReference>
<dbReference type="InterPro" id="IPR006675">
    <property type="entry name" value="HDIG_dom"/>
</dbReference>
<dbReference type="Pfam" id="PF01336">
    <property type="entry name" value="tRNA_anti-codon"/>
    <property type="match status" value="1"/>
</dbReference>
<dbReference type="SUPFAM" id="SSF109604">
    <property type="entry name" value="HD-domain/PDEase-like"/>
    <property type="match status" value="1"/>
</dbReference>
<dbReference type="Gene3D" id="1.10.3210.10">
    <property type="entry name" value="Hypothetical protein af1432"/>
    <property type="match status" value="1"/>
</dbReference>
<organism evidence="4 5">
    <name type="scientific">Nitratidesulfovibrio oxamicus</name>
    <dbReference type="NCBI Taxonomy" id="32016"/>
    <lineage>
        <taxon>Bacteria</taxon>
        <taxon>Pseudomonadati</taxon>
        <taxon>Thermodesulfobacteriota</taxon>
        <taxon>Desulfovibrionia</taxon>
        <taxon>Desulfovibrionales</taxon>
        <taxon>Desulfovibrionaceae</taxon>
        <taxon>Nitratidesulfovibrio</taxon>
    </lineage>
</organism>
<evidence type="ECO:0000256" key="2">
    <source>
        <dbReference type="SAM" id="MobiDB-lite"/>
    </source>
</evidence>
<dbReference type="PANTHER" id="PTHR37294:SF1">
    <property type="entry name" value="3'-5' EXORIBONUCLEASE YHAM"/>
    <property type="match status" value="1"/>
</dbReference>
<name>A0ABS0J4Q1_9BACT</name>
<evidence type="ECO:0000259" key="3">
    <source>
        <dbReference type="PROSITE" id="PS51831"/>
    </source>
</evidence>
<dbReference type="EMBL" id="VRYY01000232">
    <property type="protein sequence ID" value="MBG3877175.1"/>
    <property type="molecule type" value="Genomic_DNA"/>
</dbReference>
<dbReference type="RefSeq" id="WP_196609178.1">
    <property type="nucleotide sequence ID" value="NZ_VRYY01000232.1"/>
</dbReference>
<dbReference type="PROSITE" id="PS51831">
    <property type="entry name" value="HD"/>
    <property type="match status" value="1"/>
</dbReference>
<keyword evidence="5" id="KW-1185">Reference proteome</keyword>
<dbReference type="InterPro" id="IPR006674">
    <property type="entry name" value="HD_domain"/>
</dbReference>
<feature type="region of interest" description="Disordered" evidence="2">
    <location>
        <begin position="317"/>
        <end position="361"/>
    </location>
</feature>
<comment type="caution">
    <text evidence="4">The sequence shown here is derived from an EMBL/GenBank/DDBJ whole genome shotgun (WGS) entry which is preliminary data.</text>
</comment>
<evidence type="ECO:0000313" key="4">
    <source>
        <dbReference type="EMBL" id="MBG3877175.1"/>
    </source>
</evidence>
<keyword evidence="1" id="KW-0378">Hydrolase</keyword>
<dbReference type="InterPro" id="IPR004365">
    <property type="entry name" value="NA-bd_OB_tRNA"/>
</dbReference>
<sequence>MEKRQTIRDIAANDEVSGLFLLGSATLQQSRNGPFWRLELRDATGSMEAKIWSPQSQAYPDLAAGQIVDVEGRSGTYRDKVEVTIGRLRVLDDTEQAGLDLGLFLPASPRPAQEMLDELIALCKAEFTHAPWRKFVLAVLRDEDIAPRLLAAPAAKSVHHAYVGGLVEHMLSVVGLALRIADHYPELDRQALLAGALFHDIGKVWELTGGLANDYSDEGRLLGHIHMGLERIEPHLRKSGLAPELVTHFKHLILSHHGEYEFGSPRRPKTAEAMALHYADNLDAKMAQFRGLFANYEEDATGWTPFQPTLGRFLYRPARSPEEPRPARKSGPAHKGGGKAGADGADDAAKAGPQSVQASLL</sequence>
<dbReference type="PANTHER" id="PTHR37294">
    <property type="entry name" value="3'-5' EXORIBONUCLEASE YHAM"/>
    <property type="match status" value="1"/>
</dbReference>
<dbReference type="CDD" id="cd04492">
    <property type="entry name" value="YhaM_OBF_like"/>
    <property type="match status" value="1"/>
</dbReference>
<dbReference type="Pfam" id="PF01966">
    <property type="entry name" value="HD"/>
    <property type="match status" value="1"/>
</dbReference>